<feature type="binding site" evidence="5">
    <location>
        <position position="23"/>
    </location>
    <ligand>
        <name>substrate</name>
    </ligand>
</feature>
<sequence length="258" mass="29020">MSKLKPYIETVGQGPDLVLLHGWGLHSGIWELITEQLSQHFTLHLIDLPGFGRSPLPGGDYSIELLTDQVLKVTPEKAHYLGWSMGGLVATNIAISHPQRVESLITVSSSPRFVQADDWQHAMKPNIMDSFCRYLEEDYQGTIIRFLAIQAIGSETQKEDIRRLRDTVFIHGMPASRALREGLNLLNDVDLREQMNAISVPFLRLYGRLDSLVPAKAAEEVGQLVPHSEHHVFPKASHAPFLSHTDQFVEKVREFLVA</sequence>
<comment type="subcellular location">
    <subcellularLocation>
        <location evidence="5">Cytoplasm</location>
    </subcellularLocation>
</comment>
<gene>
    <name evidence="5" type="primary">bioH</name>
    <name evidence="7" type="ORF">TQ33_0443</name>
</gene>
<feature type="binding site" evidence="5">
    <location>
        <position position="238"/>
    </location>
    <ligand>
        <name>substrate</name>
    </ligand>
</feature>
<proteinExistence type="inferred from homology"/>
<feature type="active site" description="Nucleophile" evidence="5">
    <location>
        <position position="84"/>
    </location>
</feature>
<dbReference type="InterPro" id="IPR000073">
    <property type="entry name" value="AB_hydrolase_1"/>
</dbReference>
<dbReference type="OrthoDB" id="7055710at2"/>
<dbReference type="KEGG" id="kge:TQ33_0443"/>
<feature type="binding site" evidence="5">
    <location>
        <begin position="146"/>
        <end position="150"/>
    </location>
    <ligand>
        <name>substrate</name>
    </ligand>
</feature>
<dbReference type="InterPro" id="IPR050266">
    <property type="entry name" value="AB_hydrolase_sf"/>
</dbReference>
<dbReference type="GO" id="GO:0016020">
    <property type="term" value="C:membrane"/>
    <property type="evidence" value="ECO:0007669"/>
    <property type="project" value="TreeGrafter"/>
</dbReference>
<dbReference type="PATRIC" id="fig|914150.5.peg.450"/>
<comment type="subunit">
    <text evidence="5">Monomer.</text>
</comment>
<dbReference type="Pfam" id="PF00561">
    <property type="entry name" value="Abhydrolase_1"/>
    <property type="match status" value="1"/>
</dbReference>
<dbReference type="Proteomes" id="UP000034071">
    <property type="component" value="Chromosome"/>
</dbReference>
<evidence type="ECO:0000313" key="8">
    <source>
        <dbReference type="Proteomes" id="UP000034071"/>
    </source>
</evidence>
<comment type="catalytic activity">
    <reaction evidence="5">
        <text>6-carboxyhexanoyl-[ACP] methyl ester + H2O = 6-carboxyhexanoyl-[ACP] + methanol + H(+)</text>
        <dbReference type="Rhea" id="RHEA:42700"/>
        <dbReference type="Rhea" id="RHEA-COMP:9955"/>
        <dbReference type="Rhea" id="RHEA-COMP:10186"/>
        <dbReference type="ChEBI" id="CHEBI:15377"/>
        <dbReference type="ChEBI" id="CHEBI:15378"/>
        <dbReference type="ChEBI" id="CHEBI:17790"/>
        <dbReference type="ChEBI" id="CHEBI:78846"/>
        <dbReference type="ChEBI" id="CHEBI:82735"/>
        <dbReference type="EC" id="3.1.1.85"/>
    </reaction>
</comment>
<evidence type="ECO:0000256" key="3">
    <source>
        <dbReference type="ARBA" id="ARBA00022756"/>
    </source>
</evidence>
<name>A0A0F6TP71_9GAMM</name>
<keyword evidence="4 5" id="KW-0378">Hydrolase</keyword>
<comment type="similarity">
    <text evidence="5">Belongs to the AB hydrolase superfamily. Carboxylesterase BioH family.</text>
</comment>
<reference evidence="7 8" key="1">
    <citation type="submission" date="2015-02" db="EMBL/GenBank/DDBJ databases">
        <title>Complete genome sequence of Kangiella geojedonensis strain YCS-5T.</title>
        <authorList>
            <person name="Kim K.M."/>
        </authorList>
    </citation>
    <scope>NUCLEOTIDE SEQUENCE [LARGE SCALE GENOMIC DNA]</scope>
    <source>
        <strain evidence="7 8">YCS-5</strain>
    </source>
</reference>
<keyword evidence="2 5" id="KW-0963">Cytoplasm</keyword>
<dbReference type="HOGENOM" id="CLU_020336_12_2_6"/>
<dbReference type="GO" id="GO:0005737">
    <property type="term" value="C:cytoplasm"/>
    <property type="evidence" value="ECO:0007669"/>
    <property type="project" value="UniProtKB-SubCell"/>
</dbReference>
<comment type="function">
    <text evidence="5">The physiological role of BioH is to remove the methyl group introduced by BioC when the pimeloyl moiety is complete. It allows to synthesize pimeloyl-ACP via the fatty acid synthetic pathway through the hydrolysis of the ester bonds of pimeloyl-ACP esters.</text>
</comment>
<dbReference type="RefSeq" id="WP_046560621.1">
    <property type="nucleotide sequence ID" value="NZ_CP010975.1"/>
</dbReference>
<dbReference type="Gene3D" id="3.40.50.1820">
    <property type="entry name" value="alpha/beta hydrolase"/>
    <property type="match status" value="1"/>
</dbReference>
<dbReference type="EMBL" id="CP010975">
    <property type="protein sequence ID" value="AKE51429.1"/>
    <property type="molecule type" value="Genomic_DNA"/>
</dbReference>
<dbReference type="PRINTS" id="PR00111">
    <property type="entry name" value="ABHYDROLASE"/>
</dbReference>
<evidence type="ECO:0000256" key="1">
    <source>
        <dbReference type="ARBA" id="ARBA00022487"/>
    </source>
</evidence>
<comment type="pathway">
    <text evidence="5">Cofactor biosynthesis; biotin biosynthesis.</text>
</comment>
<evidence type="ECO:0000256" key="4">
    <source>
        <dbReference type="ARBA" id="ARBA00022801"/>
    </source>
</evidence>
<protein>
    <recommendedName>
        <fullName evidence="5">Pimeloyl-[acyl-carrier protein] methyl ester esterase</fullName>
        <ecNumber evidence="5">3.1.1.85</ecNumber>
    </recommendedName>
    <alternativeName>
        <fullName evidence="5">Biotin synthesis protein BioH</fullName>
    </alternativeName>
    <alternativeName>
        <fullName evidence="5">Carboxylesterase BioH</fullName>
    </alternativeName>
</protein>
<dbReference type="STRING" id="914150.TQ33_0443"/>
<dbReference type="EC" id="3.1.1.85" evidence="5"/>
<keyword evidence="3 5" id="KW-0093">Biotin biosynthesis</keyword>
<feature type="active site" evidence="5">
    <location>
        <position position="210"/>
    </location>
</feature>
<feature type="binding site" evidence="5">
    <location>
        <begin position="84"/>
        <end position="85"/>
    </location>
    <ligand>
        <name>substrate</name>
    </ligand>
</feature>
<keyword evidence="1 5" id="KW-0719">Serine esterase</keyword>
<dbReference type="AlphaFoldDB" id="A0A0F6TP71"/>
<dbReference type="HAMAP" id="MF_01260">
    <property type="entry name" value="Carboxylester"/>
    <property type="match status" value="1"/>
</dbReference>
<dbReference type="GO" id="GO:0090499">
    <property type="term" value="F:pimelyl-[acyl-carrier protein] methyl ester esterase activity"/>
    <property type="evidence" value="ECO:0007669"/>
    <property type="project" value="UniProtKB-EC"/>
</dbReference>
<feature type="domain" description="AB hydrolase-1" evidence="6">
    <location>
        <begin position="17"/>
        <end position="244"/>
    </location>
</feature>
<dbReference type="UniPathway" id="UPA00078"/>
<feature type="active site" evidence="5">
    <location>
        <position position="238"/>
    </location>
</feature>
<dbReference type="InterPro" id="IPR029058">
    <property type="entry name" value="AB_hydrolase_fold"/>
</dbReference>
<organism evidence="7 8">
    <name type="scientific">Kangiella geojedonensis</name>
    <dbReference type="NCBI Taxonomy" id="914150"/>
    <lineage>
        <taxon>Bacteria</taxon>
        <taxon>Pseudomonadati</taxon>
        <taxon>Pseudomonadota</taxon>
        <taxon>Gammaproteobacteria</taxon>
        <taxon>Kangiellales</taxon>
        <taxon>Kangiellaceae</taxon>
        <taxon>Kangiella</taxon>
    </lineage>
</organism>
<dbReference type="InterPro" id="IPR010076">
    <property type="entry name" value="BioH"/>
</dbReference>
<dbReference type="GO" id="GO:0009102">
    <property type="term" value="P:biotin biosynthetic process"/>
    <property type="evidence" value="ECO:0007669"/>
    <property type="project" value="UniProtKB-UniRule"/>
</dbReference>
<keyword evidence="8" id="KW-1185">Reference proteome</keyword>
<dbReference type="NCBIfam" id="TIGR01738">
    <property type="entry name" value="bioH"/>
    <property type="match status" value="1"/>
</dbReference>
<dbReference type="PANTHER" id="PTHR43798:SF31">
    <property type="entry name" value="AB HYDROLASE SUPERFAMILY PROTEIN YCLE"/>
    <property type="match status" value="1"/>
</dbReference>
<accession>A0A0F6TP71</accession>
<dbReference type="PANTHER" id="PTHR43798">
    <property type="entry name" value="MONOACYLGLYCEROL LIPASE"/>
    <property type="match status" value="1"/>
</dbReference>
<evidence type="ECO:0000256" key="2">
    <source>
        <dbReference type="ARBA" id="ARBA00022490"/>
    </source>
</evidence>
<dbReference type="SUPFAM" id="SSF53474">
    <property type="entry name" value="alpha/beta-Hydrolases"/>
    <property type="match status" value="1"/>
</dbReference>
<evidence type="ECO:0000256" key="5">
    <source>
        <dbReference type="HAMAP-Rule" id="MF_01260"/>
    </source>
</evidence>
<evidence type="ECO:0000313" key="7">
    <source>
        <dbReference type="EMBL" id="AKE51429.1"/>
    </source>
</evidence>
<evidence type="ECO:0000259" key="6">
    <source>
        <dbReference type="Pfam" id="PF00561"/>
    </source>
</evidence>